<dbReference type="GO" id="GO:0008270">
    <property type="term" value="F:zinc ion binding"/>
    <property type="evidence" value="ECO:0007669"/>
    <property type="project" value="UniProtKB-KW"/>
</dbReference>
<dbReference type="Ensembl" id="ENSXETT00000016320">
    <property type="protein sequence ID" value="ENSXETP00000016320"/>
    <property type="gene ID" value="ENSXETG00000007484"/>
</dbReference>
<evidence type="ECO:0000256" key="1">
    <source>
        <dbReference type="ARBA" id="ARBA00022723"/>
    </source>
</evidence>
<dbReference type="Pfam" id="PF01428">
    <property type="entry name" value="zf-AN1"/>
    <property type="match status" value="1"/>
</dbReference>
<evidence type="ECO:0000256" key="5">
    <source>
        <dbReference type="SAM" id="MobiDB-lite"/>
    </source>
</evidence>
<keyword evidence="2 4" id="KW-0863">Zinc-finger</keyword>
<dbReference type="InterPro" id="IPR000626">
    <property type="entry name" value="Ubiquitin-like_dom"/>
</dbReference>
<dbReference type="SUPFAM" id="SSF54236">
    <property type="entry name" value="Ubiquitin-like"/>
    <property type="match status" value="1"/>
</dbReference>
<dbReference type="Bgee" id="ENSXETG00000007484">
    <property type="expression patterns" value="Expressed in brain and 12 other cell types or tissues"/>
</dbReference>
<keyword evidence="9" id="KW-1185">Reference proteome</keyword>
<proteinExistence type="predicted"/>
<feature type="domain" description="Ubiquitin-like" evidence="6">
    <location>
        <begin position="28"/>
        <end position="103"/>
    </location>
</feature>
<gene>
    <name evidence="10 11" type="primary">zfand4</name>
    <name evidence="8" type="synonym">washc2a</name>
</gene>
<dbReference type="RefSeq" id="XP_012822295.1">
    <property type="nucleotide sequence ID" value="XM_012966841.1"/>
</dbReference>
<dbReference type="GeneTree" id="ENSGT00940000170691"/>
<dbReference type="AGR" id="Xenbase:XB-GENE-6258311"/>
<dbReference type="Gene3D" id="3.10.20.90">
    <property type="entry name" value="Phosphatidylinositol 3-kinase Catalytic Subunit, Chain A, domain 1"/>
    <property type="match status" value="1"/>
</dbReference>
<dbReference type="InterPro" id="IPR029071">
    <property type="entry name" value="Ubiquitin-like_domsf"/>
</dbReference>
<evidence type="ECO:0000313" key="8">
    <source>
        <dbReference type="Ensembl" id="ENSXETP00000016320"/>
    </source>
</evidence>
<dbReference type="PRINTS" id="PR00348">
    <property type="entry name" value="UBIQUITIN"/>
</dbReference>
<dbReference type="OrthoDB" id="756206at2759"/>
<dbReference type="eggNOG" id="KOG3173">
    <property type="taxonomic scope" value="Eukaryota"/>
</dbReference>
<evidence type="ECO:0000313" key="9">
    <source>
        <dbReference type="Proteomes" id="UP000008143"/>
    </source>
</evidence>
<organism evidence="8">
    <name type="scientific">Xenopus tropicalis</name>
    <name type="common">Western clawed frog</name>
    <name type="synonym">Silurana tropicalis</name>
    <dbReference type="NCBI Taxonomy" id="8364"/>
    <lineage>
        <taxon>Eukaryota</taxon>
        <taxon>Metazoa</taxon>
        <taxon>Chordata</taxon>
        <taxon>Craniata</taxon>
        <taxon>Vertebrata</taxon>
        <taxon>Euteleostomi</taxon>
        <taxon>Amphibia</taxon>
        <taxon>Batrachia</taxon>
        <taxon>Anura</taxon>
        <taxon>Pipoidea</taxon>
        <taxon>Pipidae</taxon>
        <taxon>Xenopodinae</taxon>
        <taxon>Xenopus</taxon>
        <taxon>Silurana</taxon>
    </lineage>
</organism>
<dbReference type="Proteomes" id="UP000008143">
    <property type="component" value="Chromosome 7"/>
</dbReference>
<dbReference type="InterPro" id="IPR053061">
    <property type="entry name" value="AN1-type_zinc_finger"/>
</dbReference>
<accession>F6QV61</accession>
<reference evidence="8" key="2">
    <citation type="submission" date="2011-06" db="UniProtKB">
        <authorList>
            <consortium name="Ensembl"/>
        </authorList>
    </citation>
    <scope>IDENTIFICATION</scope>
</reference>
<keyword evidence="1" id="KW-0479">Metal-binding</keyword>
<dbReference type="AlphaFoldDB" id="F6QV61"/>
<keyword evidence="3" id="KW-0862">Zinc</keyword>
<evidence type="ECO:0000259" key="7">
    <source>
        <dbReference type="PROSITE" id="PS51039"/>
    </source>
</evidence>
<feature type="region of interest" description="Disordered" evidence="5">
    <location>
        <begin position="223"/>
        <end position="244"/>
    </location>
</feature>
<dbReference type="PROSITE" id="PS50053">
    <property type="entry name" value="UBIQUITIN_2"/>
    <property type="match status" value="1"/>
</dbReference>
<dbReference type="CTD" id="93550"/>
<dbReference type="eggNOG" id="KOG0001">
    <property type="taxonomic scope" value="Eukaryota"/>
</dbReference>
<dbReference type="Xenbase" id="XB-GENE-6258311">
    <property type="gene designation" value="zfand4"/>
</dbReference>
<dbReference type="InterPro" id="IPR019956">
    <property type="entry name" value="Ubiquitin_dom"/>
</dbReference>
<name>F6QV61_XENTR</name>
<dbReference type="SMART" id="SM00154">
    <property type="entry name" value="ZnF_AN1"/>
    <property type="match status" value="1"/>
</dbReference>
<dbReference type="DNASU" id="394591"/>
<dbReference type="Gene3D" id="4.10.1110.10">
    <property type="entry name" value="AN1-like Zinc finger"/>
    <property type="match status" value="1"/>
</dbReference>
<sequence length="700" mass="78018">MASKKEPPFFNEDNIGSFPCKLPFYETMELFIETLTGTCFELRVSPYETVASVKSKIQRLEGIPVAQQHLIWNNMELEDECSLSDYNISEGCTLKMVLAMRGGPINTRRVPLEDPIREIAEYMDPIREDLWEKGSSNKQVTFLVYREGEQLNFFRVVDRGDGTLTPLSESLSGASVYNLYAEDEDEAEGSPSGQHIIENAITMNKMKLLKSKMENMNLNKKPKKMAKLKPRPPMIPRPTSGLMSSSRHRLLRVLPHIGQSYLPPGNSLSSESPHTALSAIAAATRTIPSIAGDYQNKEARWETPEVVPSLNSVCLPPTVSRVELENPRYNKNKVLPPVAHLKKKDILAMDDDSMFHQNMDFMSNEESSHPITDSFDFLTDVRPIEPFRNVCTIGQVKPEFKLTEGRKDPSATETSLRPVSKSLNPEAMDTGINTSDLSPARSKLLTPVNFPSQISHLSPPSLQCQSKCFETGNFRTPTSQNLFRSVEARNIADRSFSRTARFRGVKVNSPGKQSEVISKMEARDITELANKASKEPIGSLNHLGFFGSLSRCTSRDTMQSSTAERPSKATVTLSNSLHCPQEERFKKILPSCNAAELFVSALGHGETESNQATGKGLEATHLFAPVKSTFRSKKKTTKNCFVCGKKTGLATSFECRCGNNFCAAHRYAETHDCTYDYKTVGRRLLQEANPVISAPRLPKI</sequence>
<dbReference type="SUPFAM" id="SSF118310">
    <property type="entry name" value="AN1-like Zinc finger"/>
    <property type="match status" value="1"/>
</dbReference>
<feature type="domain" description="AN1-type" evidence="7">
    <location>
        <begin position="634"/>
        <end position="681"/>
    </location>
</feature>
<dbReference type="SMART" id="SM00213">
    <property type="entry name" value="UBQ"/>
    <property type="match status" value="1"/>
</dbReference>
<protein>
    <submittedName>
        <fullName evidence="10">AN1-type zinc finger protein 4 isoform X2</fullName>
    </submittedName>
    <submittedName>
        <fullName evidence="8">WASH complex subunit 2A</fullName>
    </submittedName>
</protein>
<evidence type="ECO:0000256" key="2">
    <source>
        <dbReference type="ARBA" id="ARBA00022771"/>
    </source>
</evidence>
<dbReference type="PANTHER" id="PTHR46728:SF1">
    <property type="entry name" value="AN1-TYPE ZINC FINGER PROTEIN 4"/>
    <property type="match status" value="1"/>
</dbReference>
<reference evidence="10" key="3">
    <citation type="submission" date="2025-04" db="UniProtKB">
        <authorList>
            <consortium name="RefSeq"/>
        </authorList>
    </citation>
    <scope>IDENTIFICATION</scope>
    <source>
        <strain evidence="10">Nigerian</strain>
        <tissue evidence="10">Liver and blood</tissue>
    </source>
</reference>
<evidence type="ECO:0000313" key="11">
    <source>
        <dbReference type="Xenbase" id="XB-GENE-6258311"/>
    </source>
</evidence>
<dbReference type="HOGENOM" id="CLU_022981_0_0_1"/>
<dbReference type="CDD" id="cd01802">
    <property type="entry name" value="Ubl_ZFAND4"/>
    <property type="match status" value="1"/>
</dbReference>
<dbReference type="InterPro" id="IPR035896">
    <property type="entry name" value="AN1-like_Znf"/>
</dbReference>
<dbReference type="Pfam" id="PF00240">
    <property type="entry name" value="ubiquitin"/>
    <property type="match status" value="1"/>
</dbReference>
<evidence type="ECO:0000259" key="6">
    <source>
        <dbReference type="PROSITE" id="PS50053"/>
    </source>
</evidence>
<dbReference type="PANTHER" id="PTHR46728">
    <property type="entry name" value="AN1-TYPE ZINC FINGER PROTEIN 4"/>
    <property type="match status" value="1"/>
</dbReference>
<reference evidence="8" key="1">
    <citation type="journal article" date="2010" name="Science">
        <title>The genome of the Western clawed frog Xenopus tropicalis.</title>
        <authorList>
            <person name="Hellsten U."/>
            <person name="Harland R.M."/>
            <person name="Gilchrist M.J."/>
            <person name="Hendrix D."/>
            <person name="Jurka J."/>
            <person name="Kapitonov V."/>
            <person name="Ovcharenko I."/>
            <person name="Putnam N.H."/>
            <person name="Shu S."/>
            <person name="Taher L."/>
            <person name="Blitz I.L."/>
            <person name="Blumberg B."/>
            <person name="Dichmann D.S."/>
            <person name="Dubchak I."/>
            <person name="Amaya E."/>
            <person name="Detter J.C."/>
            <person name="Fletcher R."/>
            <person name="Gerhard D.S."/>
            <person name="Goodstein D."/>
            <person name="Graves T."/>
            <person name="Grigoriev I.V."/>
            <person name="Grimwood J."/>
            <person name="Kawashima T."/>
            <person name="Lindquist E."/>
            <person name="Lucas S.M."/>
            <person name="Mead P.E."/>
            <person name="Mitros T."/>
            <person name="Ogino H."/>
            <person name="Ohta Y."/>
            <person name="Poliakov A.V."/>
            <person name="Pollet N."/>
            <person name="Robert J."/>
            <person name="Salamov A."/>
            <person name="Sater A.K."/>
            <person name="Schmutz J."/>
            <person name="Terry A."/>
            <person name="Vize P.D."/>
            <person name="Warren W.C."/>
            <person name="Wells D."/>
            <person name="Wills A."/>
            <person name="Wilson R.K."/>
            <person name="Zimmerman L.B."/>
            <person name="Zorn A.M."/>
            <person name="Grainger R."/>
            <person name="Grammer T."/>
            <person name="Khokha M.K."/>
            <person name="Richardson P.M."/>
            <person name="Rokhsar D.S."/>
        </authorList>
    </citation>
    <scope>NUCLEOTIDE SEQUENCE [LARGE SCALE GENOMIC DNA]</scope>
    <source>
        <strain evidence="8">Nigerian</strain>
    </source>
</reference>
<evidence type="ECO:0000313" key="10">
    <source>
        <dbReference type="RefSeq" id="XP_012822295.1"/>
    </source>
</evidence>
<dbReference type="InterPro" id="IPR000058">
    <property type="entry name" value="Znf_AN1"/>
</dbReference>
<dbReference type="Xenbase" id="XB-GENE-5771000">
    <property type="gene designation" value="washc2a"/>
</dbReference>
<evidence type="ECO:0000256" key="4">
    <source>
        <dbReference type="PROSITE-ProRule" id="PRU00449"/>
    </source>
</evidence>
<evidence type="ECO:0000256" key="3">
    <source>
        <dbReference type="ARBA" id="ARBA00022833"/>
    </source>
</evidence>
<dbReference type="PROSITE" id="PS51039">
    <property type="entry name" value="ZF_AN1"/>
    <property type="match status" value="1"/>
</dbReference>
<dbReference type="GeneID" id="100144290"/>